<reference evidence="1 2" key="1">
    <citation type="submission" date="2022-07" db="EMBL/GenBank/DDBJ databases">
        <title>Genome Analysis of Selected Gammaproteobacteria from Nigerian Food snails.</title>
        <authorList>
            <person name="Okafor A.C."/>
        </authorList>
    </citation>
    <scope>NUCLEOTIDE SEQUENCE [LARGE SCALE GENOMIC DNA]</scope>
    <source>
        <strain evidence="1 2">Awg 2</strain>
    </source>
</reference>
<comment type="caution">
    <text evidence="1">The sequence shown here is derived from an EMBL/GenBank/DDBJ whole genome shotgun (WGS) entry which is preliminary data.</text>
</comment>
<sequence>MAIGYFIHRGDRTSCGGVVLDGEPSMTAPSLGRAREGDRVTCGANGETYVISGGLSYFRSHGQRVAGTLDSVSGCPCRAHLIPSIRAMTYQPPASAIVPQPAAKRTRLHEEMQR</sequence>
<name>A0ABT4YBI5_METRE</name>
<evidence type="ECO:0000313" key="2">
    <source>
        <dbReference type="Proteomes" id="UP001211689"/>
    </source>
</evidence>
<proteinExistence type="predicted"/>
<evidence type="ECO:0000313" key="1">
    <source>
        <dbReference type="EMBL" id="MDA8486258.1"/>
    </source>
</evidence>
<dbReference type="Proteomes" id="UP001211689">
    <property type="component" value="Unassembled WGS sequence"/>
</dbReference>
<gene>
    <name evidence="1" type="ORF">NNO07_24600</name>
</gene>
<keyword evidence="2" id="KW-1185">Reference proteome</keyword>
<organism evidence="1 2">
    <name type="scientific">Metapseudomonas resinovorans</name>
    <name type="common">Pseudomonas resinovorans</name>
    <dbReference type="NCBI Taxonomy" id="53412"/>
    <lineage>
        <taxon>Bacteria</taxon>
        <taxon>Pseudomonadati</taxon>
        <taxon>Pseudomonadota</taxon>
        <taxon>Gammaproteobacteria</taxon>
        <taxon>Pseudomonadales</taxon>
        <taxon>Pseudomonadaceae</taxon>
        <taxon>Metapseudomonas</taxon>
    </lineage>
</organism>
<dbReference type="Pfam" id="PF05488">
    <property type="entry name" value="PAAR_motif"/>
    <property type="match status" value="1"/>
</dbReference>
<protein>
    <submittedName>
        <fullName evidence="1">PAAR domain-containing protein</fullName>
    </submittedName>
</protein>
<dbReference type="RefSeq" id="WP_271472230.1">
    <property type="nucleotide sequence ID" value="NZ_JANEWF010000043.1"/>
</dbReference>
<dbReference type="EMBL" id="JANEWF010000043">
    <property type="protein sequence ID" value="MDA8486258.1"/>
    <property type="molecule type" value="Genomic_DNA"/>
</dbReference>
<dbReference type="CDD" id="cd14744">
    <property type="entry name" value="PAAR_CT_2"/>
    <property type="match status" value="1"/>
</dbReference>
<accession>A0ABT4YBI5</accession>
<dbReference type="InterPro" id="IPR008727">
    <property type="entry name" value="PAAR_motif"/>
</dbReference>